<organism evidence="2 3">
    <name type="scientific">Rhodococcoides kroppenstedtii</name>
    <dbReference type="NCBI Taxonomy" id="293050"/>
    <lineage>
        <taxon>Bacteria</taxon>
        <taxon>Bacillati</taxon>
        <taxon>Actinomycetota</taxon>
        <taxon>Actinomycetes</taxon>
        <taxon>Mycobacteriales</taxon>
        <taxon>Nocardiaceae</taxon>
        <taxon>Rhodococcoides</taxon>
    </lineage>
</organism>
<gene>
    <name evidence="1" type="primary">mftB</name>
    <name evidence="1" type="ORF">HQ605_19265</name>
    <name evidence="2" type="ORF">SAMN05444374_107158</name>
</gene>
<proteinExistence type="predicted"/>
<reference evidence="2 3" key="1">
    <citation type="submission" date="2016-10" db="EMBL/GenBank/DDBJ databases">
        <authorList>
            <person name="de Groot N.N."/>
        </authorList>
    </citation>
    <scope>NUCLEOTIDE SEQUENCE [LARGE SCALE GENOMIC DNA]</scope>
    <source>
        <strain evidence="2 3">DSM 44908</strain>
    </source>
</reference>
<dbReference type="AlphaFoldDB" id="A0A1I0TL19"/>
<dbReference type="RefSeq" id="WP_068099571.1">
    <property type="nucleotide sequence ID" value="NZ_FOJN01000007.1"/>
</dbReference>
<dbReference type="Proteomes" id="UP001520140">
    <property type="component" value="Unassembled WGS sequence"/>
</dbReference>
<dbReference type="NCBIfam" id="TIGR03967">
    <property type="entry name" value="mycofact_MftB"/>
    <property type="match status" value="1"/>
</dbReference>
<dbReference type="OrthoDB" id="3784885at2"/>
<reference evidence="1 4" key="2">
    <citation type="submission" date="2020-06" db="EMBL/GenBank/DDBJ databases">
        <title>Taxonomy, biology and ecology of Rhodococcus bacteria occurring in California pistachio and other woody hosts as revealed by genome sequence analyses.</title>
        <authorList>
            <person name="Gai Y."/>
            <person name="Riely B."/>
        </authorList>
    </citation>
    <scope>NUCLEOTIDE SEQUENCE [LARGE SCALE GENOMIC DNA]</scope>
    <source>
        <strain evidence="1 4">BP-284</strain>
    </source>
</reference>
<evidence type="ECO:0000313" key="3">
    <source>
        <dbReference type="Proteomes" id="UP000182054"/>
    </source>
</evidence>
<dbReference type="Proteomes" id="UP000182054">
    <property type="component" value="Unassembled WGS sequence"/>
</dbReference>
<name>A0A1I0TL19_9NOCA</name>
<evidence type="ECO:0000313" key="2">
    <source>
        <dbReference type="EMBL" id="SFA52481.1"/>
    </source>
</evidence>
<keyword evidence="4" id="KW-1185">Reference proteome</keyword>
<dbReference type="EMBL" id="JABUKG010000032">
    <property type="protein sequence ID" value="MBY6322959.1"/>
    <property type="molecule type" value="Genomic_DNA"/>
</dbReference>
<dbReference type="Pfam" id="PF26520">
    <property type="entry name" value="MftB_chaperone"/>
    <property type="match status" value="1"/>
</dbReference>
<evidence type="ECO:0000313" key="4">
    <source>
        <dbReference type="Proteomes" id="UP001520140"/>
    </source>
</evidence>
<protein>
    <submittedName>
        <fullName evidence="1">Mycofactocin biosynthesis chaperone MftB</fullName>
    </submittedName>
    <submittedName>
        <fullName evidence="2">Putative mycofactocin binding protein MftB</fullName>
    </submittedName>
</protein>
<dbReference type="GeneID" id="85486080"/>
<accession>A0A1I0TL19</accession>
<dbReference type="EMBL" id="FOJN01000007">
    <property type="protein sequence ID" value="SFA52481.1"/>
    <property type="molecule type" value="Genomic_DNA"/>
</dbReference>
<evidence type="ECO:0000313" key="1">
    <source>
        <dbReference type="EMBL" id="MBY6322959.1"/>
    </source>
</evidence>
<sequence>MTAAASPTAPAGSLLTGRWQLAPQVAVRPEPFGALLYHFGTRRLSFLKTRGVLAVVRSLPEHPDVRSALSAAAVPDDAVPQYLHALTALAESSMIVPAQQDSVLQVSPKEDLA</sequence>
<dbReference type="InterPro" id="IPR023850">
    <property type="entry name" value="MftB"/>
</dbReference>